<evidence type="ECO:0000256" key="4">
    <source>
        <dbReference type="ARBA" id="ARBA00023136"/>
    </source>
</evidence>
<evidence type="ECO:0000313" key="8">
    <source>
        <dbReference type="Proteomes" id="UP000183255"/>
    </source>
</evidence>
<reference evidence="7 8" key="1">
    <citation type="submission" date="2016-10" db="EMBL/GenBank/DDBJ databases">
        <authorList>
            <person name="de Groot N.N."/>
        </authorList>
    </citation>
    <scope>NUCLEOTIDE SEQUENCE [LARGE SCALE GENOMIC DNA]</scope>
    <source>
        <strain evidence="7 8">CGMCC 1.5058</strain>
    </source>
</reference>
<keyword evidence="4 5" id="KW-0472">Membrane</keyword>
<evidence type="ECO:0000256" key="2">
    <source>
        <dbReference type="ARBA" id="ARBA00022692"/>
    </source>
</evidence>
<feature type="domain" description="DUF1232" evidence="6">
    <location>
        <begin position="57"/>
        <end position="92"/>
    </location>
</feature>
<feature type="transmembrane region" description="Helical" evidence="5">
    <location>
        <begin position="60"/>
        <end position="82"/>
    </location>
</feature>
<sequence>MDFDEKELEEKKYTEAYSEEKLFDKIMKFAKKAGIKVIYLALLLYYTLQQPETPMKAKSVIIGALGYFIFPVDLIPDFIPVAGYTDDLTALMAALVMVAFYINEDTKKKARERLMVWFGSYDESDLSKIDEKMNTAEETEE</sequence>
<proteinExistence type="predicted"/>
<keyword evidence="2 5" id="KW-0812">Transmembrane</keyword>
<evidence type="ECO:0000256" key="5">
    <source>
        <dbReference type="SAM" id="Phobius"/>
    </source>
</evidence>
<dbReference type="Proteomes" id="UP000183255">
    <property type="component" value="Unassembled WGS sequence"/>
</dbReference>
<feature type="transmembrane region" description="Helical" evidence="5">
    <location>
        <begin position="88"/>
        <end position="103"/>
    </location>
</feature>
<protein>
    <submittedName>
        <fullName evidence="7">Uncharacterized membrane protein YkvA, DUF1232 family</fullName>
    </submittedName>
</protein>
<keyword evidence="3 5" id="KW-1133">Transmembrane helix</keyword>
<dbReference type="Pfam" id="PF06803">
    <property type="entry name" value="DUF1232"/>
    <property type="match status" value="1"/>
</dbReference>
<dbReference type="GO" id="GO:0012505">
    <property type="term" value="C:endomembrane system"/>
    <property type="evidence" value="ECO:0007669"/>
    <property type="project" value="UniProtKB-SubCell"/>
</dbReference>
<dbReference type="RefSeq" id="WP_031574055.1">
    <property type="nucleotide sequence ID" value="NZ_FNDZ01000001.1"/>
</dbReference>
<evidence type="ECO:0000256" key="1">
    <source>
        <dbReference type="ARBA" id="ARBA00004127"/>
    </source>
</evidence>
<name>A0A1G8HR93_9CLOT</name>
<dbReference type="InterPro" id="IPR010652">
    <property type="entry name" value="DUF1232"/>
</dbReference>
<dbReference type="AlphaFoldDB" id="A0A1G8HR93"/>
<accession>A0A1G8HR93</accession>
<evidence type="ECO:0000313" key="7">
    <source>
        <dbReference type="EMBL" id="SDI09062.1"/>
    </source>
</evidence>
<gene>
    <name evidence="7" type="ORF">SAMN05421804_101663</name>
</gene>
<comment type="subcellular location">
    <subcellularLocation>
        <location evidence="1">Endomembrane system</location>
        <topology evidence="1">Multi-pass membrane protein</topology>
    </subcellularLocation>
</comment>
<organism evidence="7 8">
    <name type="scientific">Proteiniclasticum ruminis</name>
    <dbReference type="NCBI Taxonomy" id="398199"/>
    <lineage>
        <taxon>Bacteria</taxon>
        <taxon>Bacillati</taxon>
        <taxon>Bacillota</taxon>
        <taxon>Clostridia</taxon>
        <taxon>Eubacteriales</taxon>
        <taxon>Clostridiaceae</taxon>
        <taxon>Proteiniclasticum</taxon>
    </lineage>
</organism>
<evidence type="ECO:0000259" key="6">
    <source>
        <dbReference type="Pfam" id="PF06803"/>
    </source>
</evidence>
<evidence type="ECO:0000256" key="3">
    <source>
        <dbReference type="ARBA" id="ARBA00022989"/>
    </source>
</evidence>
<feature type="transmembrane region" description="Helical" evidence="5">
    <location>
        <begin position="29"/>
        <end position="48"/>
    </location>
</feature>
<dbReference type="EMBL" id="FNDZ01000001">
    <property type="protein sequence ID" value="SDI09062.1"/>
    <property type="molecule type" value="Genomic_DNA"/>
</dbReference>